<dbReference type="Proteomes" id="UP001597375">
    <property type="component" value="Unassembled WGS sequence"/>
</dbReference>
<evidence type="ECO:0008006" key="3">
    <source>
        <dbReference type="Google" id="ProtNLM"/>
    </source>
</evidence>
<gene>
    <name evidence="1" type="ORF">ACFSSA_11640</name>
</gene>
<reference evidence="2" key="1">
    <citation type="journal article" date="2019" name="Int. J. Syst. Evol. Microbiol.">
        <title>The Global Catalogue of Microorganisms (GCM) 10K type strain sequencing project: providing services to taxonomists for standard genome sequencing and annotation.</title>
        <authorList>
            <consortium name="The Broad Institute Genomics Platform"/>
            <consortium name="The Broad Institute Genome Sequencing Center for Infectious Disease"/>
            <person name="Wu L."/>
            <person name="Ma J."/>
        </authorList>
    </citation>
    <scope>NUCLEOTIDE SEQUENCE [LARGE SCALE GENOMIC DNA]</scope>
    <source>
        <strain evidence="2">CGMCC 4.7106</strain>
    </source>
</reference>
<accession>A0ABW5D927</accession>
<proteinExistence type="predicted"/>
<sequence length="339" mass="37353">MRTANLLSTCALFCALLAGCEKAKMFTDEVQAKLAGKAASGLMELGGPEMDPELEALVDKTDEGYLFRRDISFPQEMDIRAEEVIAFDECQVFGRSPYGGVKDRLSLTNRKIRFYKRRSGSIDCTIEVDQIEKALDEKMSEEERASAITKSKDAGAQVSFNYTGGSWTTRKTTDFAKAMANQRHEKELDVRLSEDGLMSRARWFGQKRIKMGSKVQLSVDLLDLVFPRGTEGSATMTLVGIEGVHGHPCGIFEITGNLDFIEPATQESLEADGKTSLESGSKVWLSLLYPVVLRKDLHTVTTLKFGEVKNGGGIISGKMKLTTLLDWQIASNKKAAAPE</sequence>
<comment type="caution">
    <text evidence="1">The sequence shown here is derived from an EMBL/GenBank/DDBJ whole genome shotgun (WGS) entry which is preliminary data.</text>
</comment>
<evidence type="ECO:0000313" key="2">
    <source>
        <dbReference type="Proteomes" id="UP001597375"/>
    </source>
</evidence>
<organism evidence="1 2">
    <name type="scientific">Luteolibacter algae</name>
    <dbReference type="NCBI Taxonomy" id="454151"/>
    <lineage>
        <taxon>Bacteria</taxon>
        <taxon>Pseudomonadati</taxon>
        <taxon>Verrucomicrobiota</taxon>
        <taxon>Verrucomicrobiia</taxon>
        <taxon>Verrucomicrobiales</taxon>
        <taxon>Verrucomicrobiaceae</taxon>
        <taxon>Luteolibacter</taxon>
    </lineage>
</organism>
<dbReference type="PROSITE" id="PS51257">
    <property type="entry name" value="PROKAR_LIPOPROTEIN"/>
    <property type="match status" value="1"/>
</dbReference>
<keyword evidence="2" id="KW-1185">Reference proteome</keyword>
<name>A0ABW5D927_9BACT</name>
<evidence type="ECO:0000313" key="1">
    <source>
        <dbReference type="EMBL" id="MFD2257329.1"/>
    </source>
</evidence>
<dbReference type="RefSeq" id="WP_386820615.1">
    <property type="nucleotide sequence ID" value="NZ_JBHUIT010000026.1"/>
</dbReference>
<dbReference type="EMBL" id="JBHUIT010000026">
    <property type="protein sequence ID" value="MFD2257329.1"/>
    <property type="molecule type" value="Genomic_DNA"/>
</dbReference>
<protein>
    <recommendedName>
        <fullName evidence="3">Lipoprotein</fullName>
    </recommendedName>
</protein>